<dbReference type="PANTHER" id="PTHR34822:SF1">
    <property type="entry name" value="GRPB FAMILY PROTEIN"/>
    <property type="match status" value="1"/>
</dbReference>
<proteinExistence type="predicted"/>
<protein>
    <recommendedName>
        <fullName evidence="3">GrpB family protein</fullName>
    </recommendedName>
</protein>
<dbReference type="Gene3D" id="3.30.460.10">
    <property type="entry name" value="Beta Polymerase, domain 2"/>
    <property type="match status" value="1"/>
</dbReference>
<evidence type="ECO:0000313" key="2">
    <source>
        <dbReference type="Proteomes" id="UP000094936"/>
    </source>
</evidence>
<dbReference type="InterPro" id="IPR043519">
    <property type="entry name" value="NT_sf"/>
</dbReference>
<dbReference type="STRING" id="1080227.A8L45_17965"/>
<name>A0A1C3ED52_9GAMM</name>
<evidence type="ECO:0000313" key="1">
    <source>
        <dbReference type="EMBL" id="ODA31140.1"/>
    </source>
</evidence>
<gene>
    <name evidence="1" type="ORF">A8L45_17965</name>
</gene>
<organism evidence="1 2">
    <name type="scientific">Veronia pacifica</name>
    <dbReference type="NCBI Taxonomy" id="1080227"/>
    <lineage>
        <taxon>Bacteria</taxon>
        <taxon>Pseudomonadati</taxon>
        <taxon>Pseudomonadota</taxon>
        <taxon>Gammaproteobacteria</taxon>
        <taxon>Vibrionales</taxon>
        <taxon>Vibrionaceae</taxon>
        <taxon>Veronia</taxon>
    </lineage>
</organism>
<dbReference type="SUPFAM" id="SSF81301">
    <property type="entry name" value="Nucleotidyltransferase"/>
    <property type="match status" value="1"/>
</dbReference>
<accession>A0A1C3ED52</accession>
<dbReference type="InterPro" id="IPR007344">
    <property type="entry name" value="GrpB/CoaE"/>
</dbReference>
<keyword evidence="2" id="KW-1185">Reference proteome</keyword>
<comment type="caution">
    <text evidence="1">The sequence shown here is derived from an EMBL/GenBank/DDBJ whole genome shotgun (WGS) entry which is preliminary data.</text>
</comment>
<reference evidence="1 2" key="1">
    <citation type="submission" date="2016-05" db="EMBL/GenBank/DDBJ databases">
        <title>Genomic Taxonomy of the Vibrionaceae.</title>
        <authorList>
            <person name="Gomez-Gil B."/>
            <person name="Enciso-Ibarra J."/>
        </authorList>
    </citation>
    <scope>NUCLEOTIDE SEQUENCE [LARGE SCALE GENOMIC DNA]</scope>
    <source>
        <strain evidence="1 2">CAIM 1920</strain>
    </source>
</reference>
<evidence type="ECO:0008006" key="3">
    <source>
        <dbReference type="Google" id="ProtNLM"/>
    </source>
</evidence>
<dbReference type="PANTHER" id="PTHR34822">
    <property type="entry name" value="GRPB DOMAIN PROTEIN (AFU_ORTHOLOGUE AFUA_1G01530)"/>
    <property type="match status" value="1"/>
</dbReference>
<dbReference type="OrthoDB" id="9799092at2"/>
<dbReference type="RefSeq" id="WP_068904744.1">
    <property type="nucleotide sequence ID" value="NZ_JBHUIF010000003.1"/>
</dbReference>
<dbReference type="EMBL" id="LYBM01000040">
    <property type="protein sequence ID" value="ODA31140.1"/>
    <property type="molecule type" value="Genomic_DNA"/>
</dbReference>
<dbReference type="Proteomes" id="UP000094936">
    <property type="component" value="Unassembled WGS sequence"/>
</dbReference>
<dbReference type="AlphaFoldDB" id="A0A1C3ED52"/>
<dbReference type="Pfam" id="PF04229">
    <property type="entry name" value="GrpB"/>
    <property type="match status" value="1"/>
</dbReference>
<sequence>MQFYSAEEYQPSCQALYQRYQHEIQALLPDAVIEHIGASSIPEAISKGDLDILVGVNGKDLENAVTILTTLGFKEKSDTLRTPELCMLESTSGEDVAFQVVAHGAEFECFIGFRNKLREKPFLVQQYNALKVSCEGWPQDKYRLKKSAFVETVLTQE</sequence>